<dbReference type="Gene3D" id="2.60.120.10">
    <property type="entry name" value="Jelly Rolls"/>
    <property type="match status" value="1"/>
</dbReference>
<dbReference type="InterPro" id="IPR011051">
    <property type="entry name" value="RmlC_Cupin_sf"/>
</dbReference>
<reference evidence="3" key="1">
    <citation type="submission" date="2006-06" db="EMBL/GenBank/DDBJ databases">
        <title>Complete sequence of chromosome of Chelativorans sp. BNC1.</title>
        <authorList>
            <consortium name="US DOE Joint Genome Institute"/>
            <person name="Copeland A."/>
            <person name="Lucas S."/>
            <person name="Lapidus A."/>
            <person name="Barry K."/>
            <person name="Detter J.C."/>
            <person name="Glavina del Rio T."/>
            <person name="Hammon N."/>
            <person name="Israni S."/>
            <person name="Dalin E."/>
            <person name="Tice H."/>
            <person name="Pitluck S."/>
            <person name="Chertkov O."/>
            <person name="Brettin T."/>
            <person name="Bruce D."/>
            <person name="Han C."/>
            <person name="Tapia R."/>
            <person name="Gilna P."/>
            <person name="Schmutz J."/>
            <person name="Larimer F."/>
            <person name="Land M."/>
            <person name="Hauser L."/>
            <person name="Kyrpides N."/>
            <person name="Mikhailova N."/>
            <person name="Richardson P."/>
        </authorList>
    </citation>
    <scope>NUCLEOTIDE SEQUENCE</scope>
    <source>
        <strain evidence="3">BNC1</strain>
    </source>
</reference>
<organism evidence="3">
    <name type="scientific">Chelativorans sp. (strain BNC1)</name>
    <dbReference type="NCBI Taxonomy" id="266779"/>
    <lineage>
        <taxon>Bacteria</taxon>
        <taxon>Pseudomonadati</taxon>
        <taxon>Pseudomonadota</taxon>
        <taxon>Alphaproteobacteria</taxon>
        <taxon>Hyphomicrobiales</taxon>
        <taxon>Phyllobacteriaceae</taxon>
        <taxon>Chelativorans</taxon>
    </lineage>
</organism>
<dbReference type="Pfam" id="PF07883">
    <property type="entry name" value="Cupin_2"/>
    <property type="match status" value="1"/>
</dbReference>
<dbReference type="CDD" id="cd02225">
    <property type="entry name" value="cupin_PA3510-like"/>
    <property type="match status" value="1"/>
</dbReference>
<dbReference type="SUPFAM" id="SSF51182">
    <property type="entry name" value="RmlC-like cupins"/>
    <property type="match status" value="1"/>
</dbReference>
<dbReference type="PANTHER" id="PTHR43346:SF1">
    <property type="entry name" value="QUERCETIN 2,3-DIOXYGENASE-RELATED"/>
    <property type="match status" value="1"/>
</dbReference>
<dbReference type="STRING" id="266779.Meso_0819"/>
<sequence>MSVVPKKFPSIEPDDVVIPEGKSLSEWIESRVARYETRTLDWDALKFQADYDPIYRRAQMRYIGTGATGVSDDENVVPAENFTFSTMVLPAGCEGPLHIHRDAEEVFFILKGHKIRLFIEHKGELVETVLTERDLISVPPGLYRGLRNEGIEEALMCVMIGNPKPVTPTYPEDHPVSKIPRPAGNKAAG</sequence>
<dbReference type="HOGENOM" id="CLU_113984_0_0_5"/>
<dbReference type="KEGG" id="mes:Meso_0819"/>
<dbReference type="InterPro" id="IPR013096">
    <property type="entry name" value="Cupin_2"/>
</dbReference>
<accession>Q11K56</accession>
<dbReference type="AlphaFoldDB" id="Q11K56"/>
<feature type="domain" description="Cupin type-2" evidence="2">
    <location>
        <begin position="87"/>
        <end position="159"/>
    </location>
</feature>
<protein>
    <submittedName>
        <fullName evidence="3">Cupin 2, conserved barrel</fullName>
    </submittedName>
</protein>
<gene>
    <name evidence="3" type="ordered locus">Meso_0819</name>
</gene>
<dbReference type="InterPro" id="IPR014710">
    <property type="entry name" value="RmlC-like_jellyroll"/>
</dbReference>
<evidence type="ECO:0000256" key="1">
    <source>
        <dbReference type="SAM" id="MobiDB-lite"/>
    </source>
</evidence>
<feature type="region of interest" description="Disordered" evidence="1">
    <location>
        <begin position="167"/>
        <end position="189"/>
    </location>
</feature>
<dbReference type="EMBL" id="CP000390">
    <property type="protein sequence ID" value="ABG62219.1"/>
    <property type="molecule type" value="Genomic_DNA"/>
</dbReference>
<name>Q11K56_CHESB</name>
<dbReference type="InterPro" id="IPR052538">
    <property type="entry name" value="Flavonoid_dioxygenase-like"/>
</dbReference>
<evidence type="ECO:0000313" key="3">
    <source>
        <dbReference type="EMBL" id="ABG62219.1"/>
    </source>
</evidence>
<dbReference type="OrthoDB" id="6058at2"/>
<proteinExistence type="predicted"/>
<dbReference type="eggNOG" id="COG0662">
    <property type="taxonomic scope" value="Bacteria"/>
</dbReference>
<evidence type="ECO:0000259" key="2">
    <source>
        <dbReference type="Pfam" id="PF07883"/>
    </source>
</evidence>
<dbReference type="PANTHER" id="PTHR43346">
    <property type="entry name" value="LIGAND BINDING DOMAIN PROTEIN, PUTATIVE (AFU_ORTHOLOGUE AFUA_6G14370)-RELATED"/>
    <property type="match status" value="1"/>
</dbReference>